<dbReference type="EMBL" id="CWGJ01000012">
    <property type="protein sequence ID" value="CRX38441.1"/>
    <property type="molecule type" value="Genomic_DNA"/>
</dbReference>
<evidence type="ECO:0000256" key="1">
    <source>
        <dbReference type="ARBA" id="ARBA00001713"/>
    </source>
</evidence>
<dbReference type="NCBIfam" id="TIGR00021">
    <property type="entry name" value="rpiA"/>
    <property type="match status" value="1"/>
</dbReference>
<dbReference type="InterPro" id="IPR004788">
    <property type="entry name" value="Ribose5P_isomerase_type_A"/>
</dbReference>
<comment type="similarity">
    <text evidence="3">Belongs to the ribose 5-phosphate isomerase family.</text>
</comment>
<dbReference type="Proteomes" id="UP000220251">
    <property type="component" value="Unassembled WGS sequence"/>
</dbReference>
<dbReference type="CDD" id="cd01398">
    <property type="entry name" value="RPI_A"/>
    <property type="match status" value="1"/>
</dbReference>
<proteinExistence type="inferred from homology"/>
<feature type="binding site" evidence="3">
    <location>
        <begin position="31"/>
        <end position="34"/>
    </location>
    <ligand>
        <name>substrate</name>
    </ligand>
</feature>
<dbReference type="RefSeq" id="WP_098038301.1">
    <property type="nucleotide sequence ID" value="NZ_CWGJ01000012.1"/>
</dbReference>
<keyword evidence="2 3" id="KW-0413">Isomerase</keyword>
<feature type="binding site" evidence="3">
    <location>
        <begin position="86"/>
        <end position="89"/>
    </location>
    <ligand>
        <name>substrate</name>
    </ligand>
</feature>
<dbReference type="UniPathway" id="UPA00115">
    <property type="reaction ID" value="UER00412"/>
</dbReference>
<comment type="subunit">
    <text evidence="3">Homodimer.</text>
</comment>
<dbReference type="Gene3D" id="3.30.70.260">
    <property type="match status" value="1"/>
</dbReference>
<dbReference type="GO" id="GO:0005829">
    <property type="term" value="C:cytosol"/>
    <property type="evidence" value="ECO:0007669"/>
    <property type="project" value="TreeGrafter"/>
</dbReference>
<dbReference type="GO" id="GO:0004751">
    <property type="term" value="F:ribose-5-phosphate isomerase activity"/>
    <property type="evidence" value="ECO:0007669"/>
    <property type="project" value="UniProtKB-UniRule"/>
</dbReference>
<feature type="binding site" evidence="3">
    <location>
        <begin position="99"/>
        <end position="102"/>
    </location>
    <ligand>
        <name>substrate</name>
    </ligand>
</feature>
<evidence type="ECO:0000313" key="4">
    <source>
        <dbReference type="EMBL" id="CRX38441.1"/>
    </source>
</evidence>
<evidence type="ECO:0000313" key="5">
    <source>
        <dbReference type="Proteomes" id="UP000220251"/>
    </source>
</evidence>
<keyword evidence="5" id="KW-1185">Reference proteome</keyword>
<feature type="binding site" evidence="3">
    <location>
        <position position="126"/>
    </location>
    <ligand>
        <name>substrate</name>
    </ligand>
</feature>
<feature type="active site" description="Proton acceptor" evidence="3">
    <location>
        <position position="108"/>
    </location>
</feature>
<comment type="pathway">
    <text evidence="3">Carbohydrate degradation; pentose phosphate pathway; D-ribose 5-phosphate from D-ribulose 5-phosphate (non-oxidative stage): step 1/1.</text>
</comment>
<comment type="catalytic activity">
    <reaction evidence="1 3">
        <text>aldehydo-D-ribose 5-phosphate = D-ribulose 5-phosphate</text>
        <dbReference type="Rhea" id="RHEA:14657"/>
        <dbReference type="ChEBI" id="CHEBI:58121"/>
        <dbReference type="ChEBI" id="CHEBI:58273"/>
        <dbReference type="EC" id="5.3.1.6"/>
    </reaction>
</comment>
<dbReference type="PANTHER" id="PTHR11934:SF0">
    <property type="entry name" value="RIBOSE-5-PHOSPHATE ISOMERASE"/>
    <property type="match status" value="1"/>
</dbReference>
<dbReference type="InterPro" id="IPR020672">
    <property type="entry name" value="Ribose5P_isomerase_typA_subgr"/>
</dbReference>
<dbReference type="OrthoDB" id="5870696at2"/>
<dbReference type="Pfam" id="PF06026">
    <property type="entry name" value="Rib_5-P_isom_A"/>
    <property type="match status" value="1"/>
</dbReference>
<accession>A0A0H5DPF7</accession>
<dbReference type="EC" id="5.3.1.6" evidence="3"/>
<protein>
    <recommendedName>
        <fullName evidence="3">Ribose-5-phosphate isomerase A</fullName>
        <ecNumber evidence="3">5.3.1.6</ecNumber>
    </recommendedName>
    <alternativeName>
        <fullName evidence="3">Phosphoriboisomerase A</fullName>
        <shortName evidence="3">PRI</shortName>
    </alternativeName>
</protein>
<dbReference type="SUPFAM" id="SSF75445">
    <property type="entry name" value="D-ribose-5-phosphate isomerase (RpiA), lid domain"/>
    <property type="match status" value="1"/>
</dbReference>
<dbReference type="FunFam" id="3.40.50.1360:FF:000001">
    <property type="entry name" value="Ribose-5-phosphate isomerase A"/>
    <property type="match status" value="1"/>
</dbReference>
<dbReference type="PANTHER" id="PTHR11934">
    <property type="entry name" value="RIBOSE-5-PHOSPHATE ISOMERASE"/>
    <property type="match status" value="1"/>
</dbReference>
<dbReference type="AlphaFoldDB" id="A0A0H5DPF7"/>
<dbReference type="GO" id="GO:0006014">
    <property type="term" value="P:D-ribose metabolic process"/>
    <property type="evidence" value="ECO:0007669"/>
    <property type="project" value="TreeGrafter"/>
</dbReference>
<comment type="function">
    <text evidence="3">Catalyzes the reversible conversion of ribose-5-phosphate to ribulose 5-phosphate.</text>
</comment>
<sequence length="227" mass="24626">MDQKPMEIAKRAAGIKAAEFIEPHMTVGLGTGSTTKYFIEALAERFKNGLSFRCAATSTASESLAKSLGLPLVPIASVSYFDIDVDGADLIDDEKNMIKGGGGALLREKIIAGSSREMIVLIDSTKRKKHLGGSFLPVEILPFGSNLTINKIESMNLRGAIRLREGRVYTTDNGNFIYDIQLEDQLSDPWGLELSLLNIPGVIETGLFLGYAGRVIMGEENGSVHIY</sequence>
<dbReference type="NCBIfam" id="NF001924">
    <property type="entry name" value="PRK00702.1"/>
    <property type="match status" value="1"/>
</dbReference>
<evidence type="ECO:0000256" key="2">
    <source>
        <dbReference type="ARBA" id="ARBA00023235"/>
    </source>
</evidence>
<dbReference type="SUPFAM" id="SSF100950">
    <property type="entry name" value="NagB/RpiA/CoA transferase-like"/>
    <property type="match status" value="1"/>
</dbReference>
<evidence type="ECO:0000256" key="3">
    <source>
        <dbReference type="HAMAP-Rule" id="MF_00170"/>
    </source>
</evidence>
<dbReference type="HAMAP" id="MF_00170">
    <property type="entry name" value="Rib_5P_isom_A"/>
    <property type="match status" value="1"/>
</dbReference>
<dbReference type="InterPro" id="IPR037171">
    <property type="entry name" value="NagB/RpiA_transferase-like"/>
</dbReference>
<name>A0A0H5DPF7_9BACT</name>
<gene>
    <name evidence="3 4" type="primary">rpiA</name>
    <name evidence="4" type="ORF">ELAC_1097</name>
</gene>
<dbReference type="Gene3D" id="3.40.50.1360">
    <property type="match status" value="1"/>
</dbReference>
<dbReference type="GO" id="GO:0009052">
    <property type="term" value="P:pentose-phosphate shunt, non-oxidative branch"/>
    <property type="evidence" value="ECO:0007669"/>
    <property type="project" value="UniProtKB-UniRule"/>
</dbReference>
<organism evidence="4 5">
    <name type="scientific">Estrella lausannensis</name>
    <dbReference type="NCBI Taxonomy" id="483423"/>
    <lineage>
        <taxon>Bacteria</taxon>
        <taxon>Pseudomonadati</taxon>
        <taxon>Chlamydiota</taxon>
        <taxon>Chlamydiia</taxon>
        <taxon>Parachlamydiales</taxon>
        <taxon>Candidatus Criblamydiaceae</taxon>
        <taxon>Estrella</taxon>
    </lineage>
</organism>
<reference evidence="5" key="1">
    <citation type="submission" date="2015-06" db="EMBL/GenBank/DDBJ databases">
        <authorList>
            <person name="Bertelli C."/>
        </authorList>
    </citation>
    <scope>NUCLEOTIDE SEQUENCE [LARGE SCALE GENOMIC DNA]</scope>
    <source>
        <strain evidence="5">CRIB-30</strain>
    </source>
</reference>